<accession>A0AAD6JKJ1</accession>
<dbReference type="InterPro" id="IPR000009">
    <property type="entry name" value="PP2A_PR55"/>
</dbReference>
<keyword evidence="4" id="KW-0812">Transmembrane</keyword>
<dbReference type="InterPro" id="IPR018067">
    <property type="entry name" value="PP2A_PR55_CS"/>
</dbReference>
<dbReference type="EMBL" id="JAPFFJ010000016">
    <property type="protein sequence ID" value="KAJ6406473.1"/>
    <property type="molecule type" value="Genomic_DNA"/>
</dbReference>
<dbReference type="InterPro" id="IPR015943">
    <property type="entry name" value="WD40/YVTN_repeat-like_dom_sf"/>
</dbReference>
<comment type="caution">
    <text evidence="5">The sequence shown here is derived from an EMBL/GenBank/DDBJ whole genome shotgun (WGS) entry which is preliminary data.</text>
</comment>
<organism evidence="5 6">
    <name type="scientific">Salix udensis</name>
    <dbReference type="NCBI Taxonomy" id="889485"/>
    <lineage>
        <taxon>Eukaryota</taxon>
        <taxon>Viridiplantae</taxon>
        <taxon>Streptophyta</taxon>
        <taxon>Embryophyta</taxon>
        <taxon>Tracheophyta</taxon>
        <taxon>Spermatophyta</taxon>
        <taxon>Magnoliopsida</taxon>
        <taxon>eudicotyledons</taxon>
        <taxon>Gunneridae</taxon>
        <taxon>Pentapetalae</taxon>
        <taxon>rosids</taxon>
        <taxon>fabids</taxon>
        <taxon>Malpighiales</taxon>
        <taxon>Salicaceae</taxon>
        <taxon>Saliceae</taxon>
        <taxon>Salix</taxon>
    </lineage>
</organism>
<dbReference type="GO" id="GO:0000159">
    <property type="term" value="C:protein phosphatase type 2A complex"/>
    <property type="evidence" value="ECO:0007669"/>
    <property type="project" value="InterPro"/>
</dbReference>
<dbReference type="FunFam" id="2.130.10.10:FF:000609">
    <property type="entry name" value="Serine/threonine-protein phosphatase 2A 55 kDa regulatory subunit B"/>
    <property type="match status" value="1"/>
</dbReference>
<evidence type="ECO:0008006" key="7">
    <source>
        <dbReference type="Google" id="ProtNLM"/>
    </source>
</evidence>
<keyword evidence="4" id="KW-0472">Membrane</keyword>
<evidence type="ECO:0000256" key="4">
    <source>
        <dbReference type="SAM" id="Phobius"/>
    </source>
</evidence>
<evidence type="ECO:0000256" key="3">
    <source>
        <dbReference type="ARBA" id="ARBA00022737"/>
    </source>
</evidence>
<keyword evidence="4" id="KW-1133">Transmembrane helix</keyword>
<gene>
    <name evidence="5" type="ORF">OIU84_010068</name>
</gene>
<evidence type="ECO:0000313" key="5">
    <source>
        <dbReference type="EMBL" id="KAJ6406473.1"/>
    </source>
</evidence>
<dbReference type="InterPro" id="IPR036322">
    <property type="entry name" value="WD40_repeat_dom_sf"/>
</dbReference>
<keyword evidence="2" id="KW-0853">WD repeat</keyword>
<dbReference type="AlphaFoldDB" id="A0AAD6JKJ1"/>
<dbReference type="PRINTS" id="PR00600">
    <property type="entry name" value="PP2APR55"/>
</dbReference>
<reference evidence="5 6" key="1">
    <citation type="journal article" date="2023" name="Int. J. Mol. Sci.">
        <title>De Novo Assembly and Annotation of 11 Diverse Shrub Willow (Salix) Genomes Reveals Novel Gene Organization in Sex-Linked Regions.</title>
        <authorList>
            <person name="Hyden B."/>
            <person name="Feng K."/>
            <person name="Yates T.B."/>
            <person name="Jawdy S."/>
            <person name="Cereghino C."/>
            <person name="Smart L.B."/>
            <person name="Muchero W."/>
        </authorList>
    </citation>
    <scope>NUCLEOTIDE SEQUENCE [LARGE SCALE GENOMIC DNA]</scope>
    <source>
        <tissue evidence="5">Shoot tip</tissue>
    </source>
</reference>
<dbReference type="PROSITE" id="PS01024">
    <property type="entry name" value="PR55_1"/>
    <property type="match status" value="1"/>
</dbReference>
<dbReference type="PANTHER" id="PTHR11871">
    <property type="entry name" value="PROTEIN PHOSPHATASE PP2A REGULATORY SUBUNIT B"/>
    <property type="match status" value="1"/>
</dbReference>
<dbReference type="GO" id="GO:0019888">
    <property type="term" value="F:protein phosphatase regulator activity"/>
    <property type="evidence" value="ECO:0007669"/>
    <property type="project" value="InterPro"/>
</dbReference>
<dbReference type="SUPFAM" id="SSF50978">
    <property type="entry name" value="WD40 repeat-like"/>
    <property type="match status" value="1"/>
</dbReference>
<dbReference type="Gene3D" id="2.130.10.10">
    <property type="entry name" value="YVTN repeat-like/Quinoprotein amine dehydrogenase"/>
    <property type="match status" value="1"/>
</dbReference>
<keyword evidence="3" id="KW-0677">Repeat</keyword>
<evidence type="ECO:0000313" key="6">
    <source>
        <dbReference type="Proteomes" id="UP001162972"/>
    </source>
</evidence>
<comment type="similarity">
    <text evidence="1">Belongs to the phosphatase 2A regulatory subunit B family.</text>
</comment>
<dbReference type="Proteomes" id="UP001162972">
    <property type="component" value="Chromosome 6"/>
</dbReference>
<protein>
    <recommendedName>
        <fullName evidence="7">Serine/threonine-protein phosphatase 2A 55 kDa regulatory subunit B</fullName>
    </recommendedName>
</protein>
<proteinExistence type="inferred from homology"/>
<keyword evidence="6" id="KW-1185">Reference proteome</keyword>
<sequence length="254" mass="28109">MNGGGSVEAEEAVAEASAPVGAPLQLEWKFAQVFGERTAGEEVQEVDIISAIEFDRTGDHLATGDRGGRVVLFERTDTRDHGGNRRDLERMDFPINRHPEFRYKTEFQSHEPEFDYLKSLEIEEKINKIKWCQSANGALFLLSTNDKTIKFWKVQEKKVKKICDMNVDPAKAAGNGPLAGPGMSTSSKTYTANGGCLDKTLGLGNDFSFPPGGAPSLHLPVVVVFTLICCLFMEILILTSGNAYYNISYFCDLW</sequence>
<feature type="transmembrane region" description="Helical" evidence="4">
    <location>
        <begin position="217"/>
        <end position="238"/>
    </location>
</feature>
<name>A0AAD6JKJ1_9ROSI</name>
<evidence type="ECO:0000256" key="2">
    <source>
        <dbReference type="ARBA" id="ARBA00022574"/>
    </source>
</evidence>
<evidence type="ECO:0000256" key="1">
    <source>
        <dbReference type="ARBA" id="ARBA00008259"/>
    </source>
</evidence>